<dbReference type="InterPro" id="IPR010290">
    <property type="entry name" value="TM_effector"/>
</dbReference>
<dbReference type="Proteomes" id="UP000523955">
    <property type="component" value="Unassembled WGS sequence"/>
</dbReference>
<dbReference type="EMBL" id="JACKXE010000001">
    <property type="protein sequence ID" value="MBB6626361.1"/>
    <property type="molecule type" value="Genomic_DNA"/>
</dbReference>
<accession>A0A7X0RDP0</accession>
<evidence type="ECO:0000256" key="3">
    <source>
        <dbReference type="ARBA" id="ARBA00022475"/>
    </source>
</evidence>
<feature type="transmembrane region" description="Helical" evidence="8">
    <location>
        <begin position="313"/>
        <end position="333"/>
    </location>
</feature>
<keyword evidence="3" id="KW-1003">Cell membrane</keyword>
<keyword evidence="2" id="KW-0813">Transport</keyword>
<comment type="subcellular location">
    <subcellularLocation>
        <location evidence="1">Cell inner membrane</location>
        <topology evidence="1">Multi-pass membrane protein</topology>
    </subcellularLocation>
</comment>
<gene>
    <name evidence="10" type="ORF">H5V45_03405</name>
</gene>
<keyword evidence="5 8" id="KW-1133">Transmembrane helix</keyword>
<feature type="transmembrane region" description="Helical" evidence="8">
    <location>
        <begin position="251"/>
        <end position="273"/>
    </location>
</feature>
<evidence type="ECO:0000256" key="2">
    <source>
        <dbReference type="ARBA" id="ARBA00022448"/>
    </source>
</evidence>
<feature type="transmembrane region" description="Helical" evidence="8">
    <location>
        <begin position="339"/>
        <end position="365"/>
    </location>
</feature>
<evidence type="ECO:0000256" key="7">
    <source>
        <dbReference type="SAM" id="MobiDB-lite"/>
    </source>
</evidence>
<evidence type="ECO:0000313" key="10">
    <source>
        <dbReference type="EMBL" id="MBB6626361.1"/>
    </source>
</evidence>
<dbReference type="PANTHER" id="PTHR23513:SF9">
    <property type="entry name" value="ENTEROBACTIN EXPORTER ENTS"/>
    <property type="match status" value="1"/>
</dbReference>
<reference evidence="10 11" key="1">
    <citation type="submission" date="2020-08" db="EMBL/GenBank/DDBJ databases">
        <authorList>
            <person name="Seo M.-J."/>
        </authorList>
    </citation>
    <scope>NUCLEOTIDE SEQUENCE [LARGE SCALE GENOMIC DNA]</scope>
    <source>
        <strain evidence="10 11">KIGAM211</strain>
    </source>
</reference>
<dbReference type="InterPro" id="IPR020846">
    <property type="entry name" value="MFS_dom"/>
</dbReference>
<keyword evidence="6 8" id="KW-0472">Membrane</keyword>
<dbReference type="PANTHER" id="PTHR23513">
    <property type="entry name" value="INTEGRAL MEMBRANE EFFLUX PROTEIN-RELATED"/>
    <property type="match status" value="1"/>
</dbReference>
<evidence type="ECO:0000313" key="11">
    <source>
        <dbReference type="Proteomes" id="UP000523955"/>
    </source>
</evidence>
<evidence type="ECO:0000256" key="6">
    <source>
        <dbReference type="ARBA" id="ARBA00023136"/>
    </source>
</evidence>
<dbReference type="Pfam" id="PF05977">
    <property type="entry name" value="MFS_3"/>
    <property type="match status" value="1"/>
</dbReference>
<dbReference type="PROSITE" id="PS50850">
    <property type="entry name" value="MFS"/>
    <property type="match status" value="1"/>
</dbReference>
<feature type="transmembrane region" description="Helical" evidence="8">
    <location>
        <begin position="377"/>
        <end position="399"/>
    </location>
</feature>
<evidence type="ECO:0000256" key="8">
    <source>
        <dbReference type="SAM" id="Phobius"/>
    </source>
</evidence>
<feature type="domain" description="Major facilitator superfamily (MFS) profile" evidence="9">
    <location>
        <begin position="248"/>
        <end position="457"/>
    </location>
</feature>
<keyword evidence="11" id="KW-1185">Reference proteome</keyword>
<dbReference type="GO" id="GO:0005886">
    <property type="term" value="C:plasma membrane"/>
    <property type="evidence" value="ECO:0007669"/>
    <property type="project" value="UniProtKB-SubCell"/>
</dbReference>
<evidence type="ECO:0000256" key="1">
    <source>
        <dbReference type="ARBA" id="ARBA00004429"/>
    </source>
</evidence>
<evidence type="ECO:0000259" key="9">
    <source>
        <dbReference type="PROSITE" id="PS50850"/>
    </source>
</evidence>
<sequence length="457" mass="47180">MTSYEELGRPDHRPAGFDLRAPWRLLRRRRDLRLLVTASLVSLSGDWILGIGLAYAVYDLTGSTLASTGTLLAGLLPQVLAGPLAGVLVDRWDRRRTMIATNLAMAVGLLPLLLVTGADRVGLVYAVLVGQSLLEVFFAPAEQAMLPRLVDEDELVTANAVNGQARNLARLLGGALGGTAAAVGGVPAVAALDVLTFLAAALLLRAIRTSGRVERRSTEAAEAAVQRRLTALRDELRGGIRAASREPAIRVLLVFLLVTSAGEGIMGTLFAPFVRDVLQGSGQAYGVICAVQAVGGLLGGLVVAGLAHRLSPLALLGAGSVLFGLVDLAIFLYPTAYVAIWPAVLGMVVVGIPGAGAAAGQMTIFQQHTSDAERGRVFSLVALAQTTAGVAGTVAAGLLGESIGIVPVLAFQGVGYVVAGTYVTLALRGDRSGRPQGAVDESSPASSGCDDSQAPRM</sequence>
<keyword evidence="4 8" id="KW-0812">Transmembrane</keyword>
<feature type="transmembrane region" description="Helical" evidence="8">
    <location>
        <begin position="101"/>
        <end position="128"/>
    </location>
</feature>
<feature type="transmembrane region" description="Helical" evidence="8">
    <location>
        <begin position="34"/>
        <end position="58"/>
    </location>
</feature>
<feature type="transmembrane region" description="Helical" evidence="8">
    <location>
        <begin position="285"/>
        <end position="306"/>
    </location>
</feature>
<proteinExistence type="predicted"/>
<dbReference type="RefSeq" id="WP_185251647.1">
    <property type="nucleotide sequence ID" value="NZ_JACKXE010000001.1"/>
</dbReference>
<dbReference type="SUPFAM" id="SSF103473">
    <property type="entry name" value="MFS general substrate transporter"/>
    <property type="match status" value="1"/>
</dbReference>
<dbReference type="GO" id="GO:0022857">
    <property type="term" value="F:transmembrane transporter activity"/>
    <property type="evidence" value="ECO:0007669"/>
    <property type="project" value="InterPro"/>
</dbReference>
<dbReference type="AlphaFoldDB" id="A0A7X0RDP0"/>
<dbReference type="Gene3D" id="1.20.1250.20">
    <property type="entry name" value="MFS general substrate transporter like domains"/>
    <property type="match status" value="1"/>
</dbReference>
<comment type="caution">
    <text evidence="10">The sequence shown here is derived from an EMBL/GenBank/DDBJ whole genome shotgun (WGS) entry which is preliminary data.</text>
</comment>
<evidence type="ECO:0000256" key="4">
    <source>
        <dbReference type="ARBA" id="ARBA00022692"/>
    </source>
</evidence>
<feature type="transmembrane region" description="Helical" evidence="8">
    <location>
        <begin position="70"/>
        <end position="89"/>
    </location>
</feature>
<dbReference type="CDD" id="cd06173">
    <property type="entry name" value="MFS_MefA_like"/>
    <property type="match status" value="1"/>
</dbReference>
<feature type="transmembrane region" description="Helical" evidence="8">
    <location>
        <begin position="405"/>
        <end position="427"/>
    </location>
</feature>
<name>A0A7X0RDP0_9ACTN</name>
<organism evidence="10 11">
    <name type="scientific">Nocardioides luti</name>
    <dbReference type="NCBI Taxonomy" id="2761101"/>
    <lineage>
        <taxon>Bacteria</taxon>
        <taxon>Bacillati</taxon>
        <taxon>Actinomycetota</taxon>
        <taxon>Actinomycetes</taxon>
        <taxon>Propionibacteriales</taxon>
        <taxon>Nocardioidaceae</taxon>
        <taxon>Nocardioides</taxon>
    </lineage>
</organism>
<feature type="transmembrane region" description="Helical" evidence="8">
    <location>
        <begin position="180"/>
        <end position="207"/>
    </location>
</feature>
<dbReference type="InterPro" id="IPR036259">
    <property type="entry name" value="MFS_trans_sf"/>
</dbReference>
<feature type="region of interest" description="Disordered" evidence="7">
    <location>
        <begin position="431"/>
        <end position="457"/>
    </location>
</feature>
<evidence type="ECO:0000256" key="5">
    <source>
        <dbReference type="ARBA" id="ARBA00022989"/>
    </source>
</evidence>
<protein>
    <submittedName>
        <fullName evidence="10">MFS transporter</fullName>
    </submittedName>
</protein>